<dbReference type="InterPro" id="IPR011256">
    <property type="entry name" value="Reg_factor_effector_dom_sf"/>
</dbReference>
<accession>A0ABW0ECN7</accession>
<keyword evidence="2" id="KW-1185">Reference proteome</keyword>
<evidence type="ECO:0000313" key="2">
    <source>
        <dbReference type="Proteomes" id="UP001596161"/>
    </source>
</evidence>
<dbReference type="EMBL" id="JBHSKT010000012">
    <property type="protein sequence ID" value="MFC5272147.1"/>
    <property type="molecule type" value="Genomic_DNA"/>
</dbReference>
<gene>
    <name evidence="1" type="ORF">ACFPIB_16140</name>
</gene>
<proteinExistence type="predicted"/>
<dbReference type="Gene3D" id="3.20.80.10">
    <property type="entry name" value="Regulatory factor, effector binding domain"/>
    <property type="match status" value="1"/>
</dbReference>
<dbReference type="Proteomes" id="UP001596161">
    <property type="component" value="Unassembled WGS sequence"/>
</dbReference>
<evidence type="ECO:0000313" key="1">
    <source>
        <dbReference type="EMBL" id="MFC5272147.1"/>
    </source>
</evidence>
<dbReference type="RefSeq" id="WP_378018505.1">
    <property type="nucleotide sequence ID" value="NZ_JBHSKT010000012.1"/>
</dbReference>
<protein>
    <submittedName>
        <fullName evidence="1">GyrI-like domain-containing protein</fullName>
    </submittedName>
</protein>
<reference evidence="2" key="1">
    <citation type="journal article" date="2019" name="Int. J. Syst. Evol. Microbiol.">
        <title>The Global Catalogue of Microorganisms (GCM) 10K type strain sequencing project: providing services to taxonomists for standard genome sequencing and annotation.</title>
        <authorList>
            <consortium name="The Broad Institute Genomics Platform"/>
            <consortium name="The Broad Institute Genome Sequencing Center for Infectious Disease"/>
            <person name="Wu L."/>
            <person name="Ma J."/>
        </authorList>
    </citation>
    <scope>NUCLEOTIDE SEQUENCE [LARGE SCALE GENOMIC DNA]</scope>
    <source>
        <strain evidence="2">KACC 12602</strain>
    </source>
</reference>
<comment type="caution">
    <text evidence="1">The sequence shown here is derived from an EMBL/GenBank/DDBJ whole genome shotgun (WGS) entry which is preliminary data.</text>
</comment>
<dbReference type="SUPFAM" id="SSF55136">
    <property type="entry name" value="Probable bacterial effector-binding domain"/>
    <property type="match status" value="1"/>
</dbReference>
<name>A0ABW0ECN7_9BACT</name>
<organism evidence="1 2">
    <name type="scientific">Adhaeribacter terreus</name>
    <dbReference type="NCBI Taxonomy" id="529703"/>
    <lineage>
        <taxon>Bacteria</taxon>
        <taxon>Pseudomonadati</taxon>
        <taxon>Bacteroidota</taxon>
        <taxon>Cytophagia</taxon>
        <taxon>Cytophagales</taxon>
        <taxon>Hymenobacteraceae</taxon>
        <taxon>Adhaeribacter</taxon>
    </lineage>
</organism>
<sequence length="175" mass="19298">MNTKKLLIGIFVILLLGGAGYGWLGGFSNPEIKQITTSEIYVAGKEYKGSVKSDKFGELFLEAGKLVEEKKLAGNPGGIYYNDPEKHKDSINAFIGVVISDPKMTLPAGYAVRTIPAGKKAVQGSINAHYLLAPNKLFPAIFNYAKNKNILLQDFFVERYPDTRHAEAIVFEQEK</sequence>